<dbReference type="InParanoid" id="A0A397RU34"/>
<sequence>MDLIETGKKILRKINSLGYEAYIVGGTVRDFLLSKEINDCDLTTNMPIELLKDHFQIIDNGSDYLSVTILYEGLSFEITHFRKDIKYLDHRHPEVELTDSYYIDSKRRDFTINALAMNESGEILDFYDGKKDLSNKIIKTIGDPFLRFTEDSLRILRGLYFSSKLGFEIESNTLFAMVDKKELLSGLSEERLYQYFIKILYAEYDMGIRYINELNLFQYIPKFKRWLNIVDKGMKEEDLIYYYYLNRHEFPITVSKEEYRNANLLELLLKQDDSYTLYKNKEAYFKFKDILKHFGCDIIGQDKKINNLIIKNDKELALSKEEIASYFIGKEKSLKIEEVLKAILNGDLKNDKEEIRKFILK</sequence>
<organism evidence="11 12">
    <name type="scientific">Anaeroplasma bactoclasticum</name>
    <dbReference type="NCBI Taxonomy" id="2088"/>
    <lineage>
        <taxon>Bacteria</taxon>
        <taxon>Bacillati</taxon>
        <taxon>Mycoplasmatota</taxon>
        <taxon>Mollicutes</taxon>
        <taxon>Anaeroplasmatales</taxon>
        <taxon>Anaeroplasmataceae</taxon>
        <taxon>Anaeroplasma</taxon>
    </lineage>
</organism>
<evidence type="ECO:0000313" key="11">
    <source>
        <dbReference type="EMBL" id="RIA75625.1"/>
    </source>
</evidence>
<dbReference type="Gene3D" id="1.10.3090.10">
    <property type="entry name" value="cca-adding enzyme, domain 2"/>
    <property type="match status" value="1"/>
</dbReference>
<dbReference type="AlphaFoldDB" id="A0A397RU34"/>
<keyword evidence="2 8" id="KW-0808">Transferase</keyword>
<dbReference type="GO" id="GO:0008033">
    <property type="term" value="P:tRNA processing"/>
    <property type="evidence" value="ECO:0007669"/>
    <property type="project" value="UniProtKB-KW"/>
</dbReference>
<keyword evidence="8" id="KW-0694">RNA-binding</keyword>
<protein>
    <submittedName>
        <fullName evidence="11">tRNA nucleotidyltransferase (CCA-adding enzyme)</fullName>
    </submittedName>
</protein>
<keyword evidence="7" id="KW-0460">Magnesium</keyword>
<feature type="domain" description="tRNA nucleotidyltransferase/poly(A) polymerase RNA and SrmB- binding" evidence="10">
    <location>
        <begin position="166"/>
        <end position="225"/>
    </location>
</feature>
<reference evidence="11 12" key="1">
    <citation type="submission" date="2018-08" db="EMBL/GenBank/DDBJ databases">
        <title>Genomic Encyclopedia of Archaeal and Bacterial Type Strains, Phase II (KMG-II): from individual species to whole genera.</title>
        <authorList>
            <person name="Goeker M."/>
        </authorList>
    </citation>
    <scope>NUCLEOTIDE SEQUENCE [LARGE SCALE GENOMIC DNA]</scope>
    <source>
        <strain evidence="11 12">ATCC 27112</strain>
    </source>
</reference>
<name>A0A397RU34_9MOLU</name>
<keyword evidence="12" id="KW-1185">Reference proteome</keyword>
<dbReference type="CDD" id="cd05398">
    <property type="entry name" value="NT_ClassII-CCAase"/>
    <property type="match status" value="1"/>
</dbReference>
<dbReference type="PANTHER" id="PTHR46173:SF1">
    <property type="entry name" value="CCA TRNA NUCLEOTIDYLTRANSFERASE 1, MITOCHONDRIAL"/>
    <property type="match status" value="1"/>
</dbReference>
<dbReference type="Pfam" id="PF12627">
    <property type="entry name" value="PolyA_pol_RNAbd"/>
    <property type="match status" value="1"/>
</dbReference>
<keyword evidence="3" id="KW-0819">tRNA processing</keyword>
<dbReference type="RefSeq" id="WP_119016414.1">
    <property type="nucleotide sequence ID" value="NZ_QXEV01000014.1"/>
</dbReference>
<dbReference type="Gene3D" id="3.30.460.10">
    <property type="entry name" value="Beta Polymerase, domain 2"/>
    <property type="match status" value="1"/>
</dbReference>
<dbReference type="PANTHER" id="PTHR46173">
    <property type="entry name" value="CCA TRNA NUCLEOTIDYLTRANSFERASE 1, MITOCHONDRIAL"/>
    <property type="match status" value="1"/>
</dbReference>
<proteinExistence type="inferred from homology"/>
<dbReference type="FunCoup" id="A0A397RU34">
    <property type="interactions" value="42"/>
</dbReference>
<gene>
    <name evidence="11" type="ORF">EI71_01282</name>
</gene>
<dbReference type="GO" id="GO:0000049">
    <property type="term" value="F:tRNA binding"/>
    <property type="evidence" value="ECO:0007669"/>
    <property type="project" value="TreeGrafter"/>
</dbReference>
<feature type="domain" description="Poly A polymerase head" evidence="9">
    <location>
        <begin position="21"/>
        <end position="138"/>
    </location>
</feature>
<evidence type="ECO:0000313" key="12">
    <source>
        <dbReference type="Proteomes" id="UP000266506"/>
    </source>
</evidence>
<dbReference type="SUPFAM" id="SSF81891">
    <property type="entry name" value="Poly A polymerase C-terminal region-like"/>
    <property type="match status" value="1"/>
</dbReference>
<keyword evidence="4" id="KW-0548">Nucleotidyltransferase</keyword>
<dbReference type="InterPro" id="IPR050264">
    <property type="entry name" value="Bact_CCA-adding_enz_type3_sf"/>
</dbReference>
<dbReference type="SUPFAM" id="SSF81301">
    <property type="entry name" value="Nucleotidyltransferase"/>
    <property type="match status" value="1"/>
</dbReference>
<evidence type="ECO:0000256" key="7">
    <source>
        <dbReference type="ARBA" id="ARBA00022842"/>
    </source>
</evidence>
<evidence type="ECO:0000259" key="10">
    <source>
        <dbReference type="Pfam" id="PF12627"/>
    </source>
</evidence>
<evidence type="ECO:0000256" key="8">
    <source>
        <dbReference type="RuleBase" id="RU003953"/>
    </source>
</evidence>
<dbReference type="InterPro" id="IPR002646">
    <property type="entry name" value="PolA_pol_head_dom"/>
</dbReference>
<dbReference type="GO" id="GO:0046872">
    <property type="term" value="F:metal ion binding"/>
    <property type="evidence" value="ECO:0007669"/>
    <property type="project" value="UniProtKB-KW"/>
</dbReference>
<dbReference type="Proteomes" id="UP000266506">
    <property type="component" value="Unassembled WGS sequence"/>
</dbReference>
<accession>A0A397RU34</accession>
<evidence type="ECO:0000256" key="5">
    <source>
        <dbReference type="ARBA" id="ARBA00022723"/>
    </source>
</evidence>
<dbReference type="InterPro" id="IPR032828">
    <property type="entry name" value="PolyA_RNA-bd"/>
</dbReference>
<dbReference type="GO" id="GO:0016779">
    <property type="term" value="F:nucleotidyltransferase activity"/>
    <property type="evidence" value="ECO:0007669"/>
    <property type="project" value="UniProtKB-KW"/>
</dbReference>
<keyword evidence="6" id="KW-0547">Nucleotide-binding</keyword>
<keyword evidence="5" id="KW-0479">Metal-binding</keyword>
<evidence type="ECO:0000256" key="4">
    <source>
        <dbReference type="ARBA" id="ARBA00022695"/>
    </source>
</evidence>
<evidence type="ECO:0000256" key="2">
    <source>
        <dbReference type="ARBA" id="ARBA00022679"/>
    </source>
</evidence>
<dbReference type="GO" id="GO:0000166">
    <property type="term" value="F:nucleotide binding"/>
    <property type="evidence" value="ECO:0007669"/>
    <property type="project" value="UniProtKB-KW"/>
</dbReference>
<evidence type="ECO:0000256" key="6">
    <source>
        <dbReference type="ARBA" id="ARBA00022741"/>
    </source>
</evidence>
<comment type="similarity">
    <text evidence="8">Belongs to the tRNA nucleotidyltransferase/poly(A) polymerase family.</text>
</comment>
<comment type="caution">
    <text evidence="11">The sequence shown here is derived from an EMBL/GenBank/DDBJ whole genome shotgun (WGS) entry which is preliminary data.</text>
</comment>
<dbReference type="InterPro" id="IPR043519">
    <property type="entry name" value="NT_sf"/>
</dbReference>
<dbReference type="EMBL" id="QXEV01000014">
    <property type="protein sequence ID" value="RIA75625.1"/>
    <property type="molecule type" value="Genomic_DNA"/>
</dbReference>
<dbReference type="Pfam" id="PF01743">
    <property type="entry name" value="PolyA_pol"/>
    <property type="match status" value="1"/>
</dbReference>
<evidence type="ECO:0000256" key="1">
    <source>
        <dbReference type="ARBA" id="ARBA00001946"/>
    </source>
</evidence>
<evidence type="ECO:0000259" key="9">
    <source>
        <dbReference type="Pfam" id="PF01743"/>
    </source>
</evidence>
<evidence type="ECO:0000256" key="3">
    <source>
        <dbReference type="ARBA" id="ARBA00022694"/>
    </source>
</evidence>
<comment type="cofactor">
    <cofactor evidence="1">
        <name>Mg(2+)</name>
        <dbReference type="ChEBI" id="CHEBI:18420"/>
    </cofactor>
</comment>
<dbReference type="OrthoDB" id="9805698at2"/>